<dbReference type="RefSeq" id="WP_010706859.1">
    <property type="nucleotide sequence ID" value="NZ_AP031218.1"/>
</dbReference>
<evidence type="ECO:0000313" key="4">
    <source>
        <dbReference type="Proteomes" id="UP001222182"/>
    </source>
</evidence>
<dbReference type="Proteomes" id="UP001221642">
    <property type="component" value="Chromosome"/>
</dbReference>
<gene>
    <name evidence="2" type="ORF">P0083_13350</name>
    <name evidence="1" type="ORF">P0D81_03625</name>
</gene>
<protein>
    <submittedName>
        <fullName evidence="2">Uncharacterized protein</fullName>
    </submittedName>
</protein>
<reference evidence="1 3" key="1">
    <citation type="submission" date="2023-02" db="EMBL/GenBank/DDBJ databases">
        <title>Results of the 2020 Genomic Proficiency Test for the network of European Union Reference Laboratory for Antimicrobial Resistance assessing whole genome sequencing capacities.</title>
        <authorList>
            <person name="Hoffmann M."/>
            <person name="Luo Y."/>
            <person name="Sorensen L.H."/>
            <person name="Pedersen S.K."/>
            <person name="Hendriksen R.S."/>
        </authorList>
    </citation>
    <scope>NUCLEOTIDE SEQUENCE [LARGE SCALE GENOMIC DNA]</scope>
    <source>
        <strain evidence="1 3">GENOMIC22-006</strain>
    </source>
</reference>
<reference evidence="2 4" key="2">
    <citation type="submission" date="2023-03" db="EMBL/GenBank/DDBJ databases">
        <title>Complete genome sequence of an Enterococcus faecalis urinary isolate.</title>
        <authorList>
            <person name="Brauer A.L."/>
            <person name="Armbruster C.E."/>
        </authorList>
    </citation>
    <scope>NUCLEOTIDE SEQUENCE [LARGE SCALE GENOMIC DNA]</scope>
    <source>
        <strain evidence="2 4">3143</strain>
    </source>
</reference>
<proteinExistence type="predicted"/>
<accession>A0ABD7XLY6</accession>
<dbReference type="EMBL" id="CP119528">
    <property type="protein sequence ID" value="WER42299.1"/>
    <property type="molecule type" value="Genomic_DNA"/>
</dbReference>
<evidence type="ECO:0000313" key="2">
    <source>
        <dbReference type="EMBL" id="WER42299.1"/>
    </source>
</evidence>
<dbReference type="EMBL" id="CP119159">
    <property type="protein sequence ID" value="WEH23126.1"/>
    <property type="molecule type" value="Genomic_DNA"/>
</dbReference>
<evidence type="ECO:0000313" key="1">
    <source>
        <dbReference type="EMBL" id="WEH23126.1"/>
    </source>
</evidence>
<dbReference type="AlphaFoldDB" id="A0ABD7XLY6"/>
<name>A0ABD7XLY6_ENTFL</name>
<organism evidence="2 4">
    <name type="scientific">Enterococcus faecalis</name>
    <name type="common">Streptococcus faecalis</name>
    <dbReference type="NCBI Taxonomy" id="1351"/>
    <lineage>
        <taxon>Bacteria</taxon>
        <taxon>Bacillati</taxon>
        <taxon>Bacillota</taxon>
        <taxon>Bacilli</taxon>
        <taxon>Lactobacillales</taxon>
        <taxon>Enterococcaceae</taxon>
        <taxon>Enterococcus</taxon>
    </lineage>
</organism>
<sequence length="112" mass="12730">MEKKVTLIVEEGNKTSCEKIPVSKLLIKILQEIDHKCTRIEIKKGVSNECASVDEIKNKPQVTINNKGQLQVQKIDELIDNHLSYFSDRVPADLEKTQALVQLLLARMLAKF</sequence>
<evidence type="ECO:0000313" key="3">
    <source>
        <dbReference type="Proteomes" id="UP001221642"/>
    </source>
</evidence>
<dbReference type="Proteomes" id="UP001222182">
    <property type="component" value="Chromosome"/>
</dbReference>